<evidence type="ECO:0000256" key="1">
    <source>
        <dbReference type="SAM" id="SignalP"/>
    </source>
</evidence>
<protein>
    <submittedName>
        <fullName evidence="2">Uncharacterized protein</fullName>
    </submittedName>
</protein>
<dbReference type="Proteomes" id="UP000075243">
    <property type="component" value="Chromosome 11"/>
</dbReference>
<accession>A0A151SJX5</accession>
<dbReference type="STRING" id="3821.A0A151SJX5"/>
<dbReference type="Gramene" id="C.cajan_01256.t">
    <property type="protein sequence ID" value="C.cajan_01256.t"/>
    <property type="gene ID" value="C.cajan_01256"/>
</dbReference>
<organism evidence="2 3">
    <name type="scientific">Cajanus cajan</name>
    <name type="common">Pigeon pea</name>
    <name type="synonym">Cajanus indicus</name>
    <dbReference type="NCBI Taxonomy" id="3821"/>
    <lineage>
        <taxon>Eukaryota</taxon>
        <taxon>Viridiplantae</taxon>
        <taxon>Streptophyta</taxon>
        <taxon>Embryophyta</taxon>
        <taxon>Tracheophyta</taxon>
        <taxon>Spermatophyta</taxon>
        <taxon>Magnoliopsida</taxon>
        <taxon>eudicotyledons</taxon>
        <taxon>Gunneridae</taxon>
        <taxon>Pentapetalae</taxon>
        <taxon>rosids</taxon>
        <taxon>fabids</taxon>
        <taxon>Fabales</taxon>
        <taxon>Fabaceae</taxon>
        <taxon>Papilionoideae</taxon>
        <taxon>50 kb inversion clade</taxon>
        <taxon>NPAAA clade</taxon>
        <taxon>indigoferoid/millettioid clade</taxon>
        <taxon>Phaseoleae</taxon>
        <taxon>Cajanus</taxon>
    </lineage>
</organism>
<feature type="chain" id="PRO_5007588553" evidence="1">
    <location>
        <begin position="18"/>
        <end position="211"/>
    </location>
</feature>
<dbReference type="AlphaFoldDB" id="A0A151SJX5"/>
<dbReference type="EMBL" id="CM003613">
    <property type="protein sequence ID" value="KYP55083.1"/>
    <property type="molecule type" value="Genomic_DNA"/>
</dbReference>
<evidence type="ECO:0000313" key="3">
    <source>
        <dbReference type="Proteomes" id="UP000075243"/>
    </source>
</evidence>
<keyword evidence="3" id="KW-1185">Reference proteome</keyword>
<dbReference type="PANTHER" id="PTHR31460:SF0">
    <property type="entry name" value="CALCIUM-DEPENDENT PHOSPHOTRIESTERASE SUPERFAMILY PROTEIN-RELATED"/>
    <property type="match status" value="1"/>
</dbReference>
<dbReference type="PANTHER" id="PTHR31460">
    <property type="match status" value="1"/>
</dbReference>
<proteinExistence type="predicted"/>
<dbReference type="GO" id="GO:0005783">
    <property type="term" value="C:endoplasmic reticulum"/>
    <property type="evidence" value="ECO:0007669"/>
    <property type="project" value="TreeGrafter"/>
</dbReference>
<name>A0A151SJX5_CAJCA</name>
<dbReference type="InterPro" id="IPR011048">
    <property type="entry name" value="Haem_d1_sf"/>
</dbReference>
<dbReference type="SUPFAM" id="SSF51004">
    <property type="entry name" value="C-terminal (heme d1) domain of cytochrome cd1-nitrite reductase"/>
    <property type="match status" value="1"/>
</dbReference>
<reference evidence="2 3" key="1">
    <citation type="journal article" date="2012" name="Nat. Biotechnol.">
        <title>Draft genome sequence of pigeonpea (Cajanus cajan), an orphan legume crop of resource-poor farmers.</title>
        <authorList>
            <person name="Varshney R.K."/>
            <person name="Chen W."/>
            <person name="Li Y."/>
            <person name="Bharti A.K."/>
            <person name="Saxena R.K."/>
            <person name="Schlueter J.A."/>
            <person name="Donoghue M.T."/>
            <person name="Azam S."/>
            <person name="Fan G."/>
            <person name="Whaley A.M."/>
            <person name="Farmer A.D."/>
            <person name="Sheridan J."/>
            <person name="Iwata A."/>
            <person name="Tuteja R."/>
            <person name="Penmetsa R.V."/>
            <person name="Wu W."/>
            <person name="Upadhyaya H.D."/>
            <person name="Yang S.P."/>
            <person name="Shah T."/>
            <person name="Saxena K.B."/>
            <person name="Michael T."/>
            <person name="McCombie W.R."/>
            <person name="Yang B."/>
            <person name="Zhang G."/>
            <person name="Yang H."/>
            <person name="Wang J."/>
            <person name="Spillane C."/>
            <person name="Cook D.R."/>
            <person name="May G.D."/>
            <person name="Xu X."/>
            <person name="Jackson S.A."/>
        </authorList>
    </citation>
    <scope>NUCLEOTIDE SEQUENCE [LARGE SCALE GENOMIC DNA]</scope>
    <source>
        <strain evidence="3">cv. Asha</strain>
    </source>
</reference>
<keyword evidence="1" id="KW-0732">Signal</keyword>
<gene>
    <name evidence="2" type="ORF">KK1_001288</name>
</gene>
<evidence type="ECO:0000313" key="2">
    <source>
        <dbReference type="EMBL" id="KYP55083.1"/>
    </source>
</evidence>
<dbReference type="InterPro" id="IPR053224">
    <property type="entry name" value="Sensory_adhesion_molecule"/>
</dbReference>
<sequence length="211" mass="23200">MALCFTKLVTLLLLISAIPIGIIVTLERANPATNVHYYHSSGWFREDAKWDPHHRRFIVSFFEGGLGQLKLPENGSSPSPLEEVTVVKEPHVARNASLGVAVDPPRNRVLVVNADVCKNRYNELAAYDLSSWKRLFVTQLSGPSDEKVVVVGNPPGRLVESNDGWNTASVVGTFSGLTHRFATGARATVKMNYMIGMGYPKVNHAILEAVF</sequence>
<feature type="signal peptide" evidence="1">
    <location>
        <begin position="1"/>
        <end position="17"/>
    </location>
</feature>